<keyword evidence="2" id="KW-1185">Reference proteome</keyword>
<evidence type="ECO:0000313" key="2">
    <source>
        <dbReference type="Proteomes" id="UP000275846"/>
    </source>
</evidence>
<protein>
    <submittedName>
        <fullName evidence="1 3">Uncharacterized protein</fullName>
    </submittedName>
</protein>
<dbReference type="Proteomes" id="UP000275846">
    <property type="component" value="Unassembled WGS sequence"/>
</dbReference>
<evidence type="ECO:0000313" key="1">
    <source>
        <dbReference type="EMBL" id="VDM04097.1"/>
    </source>
</evidence>
<accession>A0A183TML3</accession>
<gene>
    <name evidence="1" type="ORF">SSLN_LOCUS17711</name>
</gene>
<dbReference type="WBParaSite" id="SSLN_0001838501-mRNA-1">
    <property type="protein sequence ID" value="SSLN_0001838501-mRNA-1"/>
    <property type="gene ID" value="SSLN_0001838501"/>
</dbReference>
<dbReference type="AlphaFoldDB" id="A0A183TML3"/>
<evidence type="ECO:0000313" key="3">
    <source>
        <dbReference type="WBParaSite" id="SSLN_0001838501-mRNA-1"/>
    </source>
</evidence>
<name>A0A183TML3_SCHSO</name>
<reference evidence="1 2" key="2">
    <citation type="submission" date="2018-11" db="EMBL/GenBank/DDBJ databases">
        <authorList>
            <consortium name="Pathogen Informatics"/>
        </authorList>
    </citation>
    <scope>NUCLEOTIDE SEQUENCE [LARGE SCALE GENOMIC DNA]</scope>
    <source>
        <strain evidence="1 2">NST_G2</strain>
    </source>
</reference>
<organism evidence="3">
    <name type="scientific">Schistocephalus solidus</name>
    <name type="common">Tapeworm</name>
    <dbReference type="NCBI Taxonomy" id="70667"/>
    <lineage>
        <taxon>Eukaryota</taxon>
        <taxon>Metazoa</taxon>
        <taxon>Spiralia</taxon>
        <taxon>Lophotrochozoa</taxon>
        <taxon>Platyhelminthes</taxon>
        <taxon>Cestoda</taxon>
        <taxon>Eucestoda</taxon>
        <taxon>Diphyllobothriidea</taxon>
        <taxon>Diphyllobothriidae</taxon>
        <taxon>Schistocephalus</taxon>
    </lineage>
</organism>
<reference evidence="3" key="1">
    <citation type="submission" date="2016-06" db="UniProtKB">
        <authorList>
            <consortium name="WormBaseParasite"/>
        </authorList>
    </citation>
    <scope>IDENTIFICATION</scope>
</reference>
<dbReference type="EMBL" id="UYSU01042971">
    <property type="protein sequence ID" value="VDM04097.1"/>
    <property type="molecule type" value="Genomic_DNA"/>
</dbReference>
<proteinExistence type="predicted"/>
<sequence>MVRVRILLEHRDPSVPQHLKVAANREVIGRNHPSHGSIRYVKTQQSASRPAAKKVETLLNCVPVGVRSEGSPRVNIVSKHDGAAIQDVATVVAED</sequence>